<organism evidence="1 2">
    <name type="scientific">Psychroserpens burtonensis</name>
    <dbReference type="NCBI Taxonomy" id="49278"/>
    <lineage>
        <taxon>Bacteria</taxon>
        <taxon>Pseudomonadati</taxon>
        <taxon>Bacteroidota</taxon>
        <taxon>Flavobacteriia</taxon>
        <taxon>Flavobacteriales</taxon>
        <taxon>Flavobacteriaceae</taxon>
        <taxon>Psychroserpens</taxon>
    </lineage>
</organism>
<accession>A0A5C7B7Y2</accession>
<dbReference type="Proteomes" id="UP000321938">
    <property type="component" value="Unassembled WGS sequence"/>
</dbReference>
<sequence length="893" mass="102558">MTLTQSLKFLTLFSFFVLNISLGFSQTLEGTVLDSIGKPLNAKILFIASNQNDIVSEYCLALNGKFSYKLKKNYNNGLILRVTAAGYSDFETIITSTNKEETLVYNITLINEKIELLDEVIVKSKTKPFLIKKDTTVFRVDAYKDGTERKVEDLLKNIPGIEVNETTGAIKYRGKLIETVTLEGDNLFEYNYTIGTKNINIDLVDEIEAIENYSENKLLKGIENSDKVALNLKLKKNITDVTGSMDIGLGDKPDAKDTPINTSVNLLAINSSLKSFAVGSYNTIGNNLSPFNYYGNEVSIEHIREDILYAQRVIPELSLPRVTNNNLSNINHQFFGNFNGLFDLNKKLKARVNLFYLNDRIDSNQFSKSDIEIVDERFTIFDTAIFTKSPIQYRGDLELKLNSSKSSLLEYNISFRDEIIKTDRTISSNQANNFSSFLDSENVFVNQNLEFTKRISPEKALQFNLNYVTNDLGQNFNIEPSIFNNPEFDEDVQNTDSKKHNLTFKTLLLGKHKNSNYSLIFGGTHNTENFSSALLSQNNFQTVANGSNLNNLEYTFNDIFTQGSYTWRLGKFIISPEYTFRILNQSLQLLQDNTSLKSSDFIFEPSLRLIYKIDQSSDINFTSRIYQGTNSIQNFYTNGILLDNRILRNNIPDLRLNKSQNYSLTYQKNDLFNQLELSLGTNYVKQRGAFFTNTEIDELSTTITDFFLPERNENLNFFFDATKLLPWIDTTIKVTSNYSIANFKNILNNSELRDIKSNFFINSIFFKTAFNSPINFQNKTTHSYQENRSENLFINQSIENEFKLVFKPNKELVVSLNYNYIVPNLDTYSNNFSFLESTISYKPKDKNWQMSINGVNLLNEKVFEQINTTDNSTNIQRVDLLNRYILLNFSYSF</sequence>
<dbReference type="SUPFAM" id="SSF56935">
    <property type="entry name" value="Porins"/>
    <property type="match status" value="1"/>
</dbReference>
<keyword evidence="2" id="KW-1185">Reference proteome</keyword>
<proteinExistence type="predicted"/>
<evidence type="ECO:0000313" key="1">
    <source>
        <dbReference type="EMBL" id="TXE18347.1"/>
    </source>
</evidence>
<dbReference type="AlphaFoldDB" id="A0A5C7B7Y2"/>
<protein>
    <recommendedName>
        <fullName evidence="3">TonB-dependent receptor</fullName>
    </recommendedName>
</protein>
<dbReference type="OrthoDB" id="603275at2"/>
<dbReference type="RefSeq" id="WP_147231426.1">
    <property type="nucleotide sequence ID" value="NZ_VOSB01000008.1"/>
</dbReference>
<evidence type="ECO:0000313" key="2">
    <source>
        <dbReference type="Proteomes" id="UP000321938"/>
    </source>
</evidence>
<gene>
    <name evidence="1" type="ORF">ES692_06775</name>
</gene>
<reference evidence="1 2" key="1">
    <citation type="submission" date="2019-08" db="EMBL/GenBank/DDBJ databases">
        <title>Genome of Psychroserpens burtonensis ACAM 167.</title>
        <authorList>
            <person name="Bowman J.P."/>
        </authorList>
    </citation>
    <scope>NUCLEOTIDE SEQUENCE [LARGE SCALE GENOMIC DNA]</scope>
    <source>
        <strain evidence="1 2">ACAM 167</strain>
    </source>
</reference>
<dbReference type="STRING" id="1123037.GCA_000425305_02144"/>
<evidence type="ECO:0008006" key="3">
    <source>
        <dbReference type="Google" id="ProtNLM"/>
    </source>
</evidence>
<dbReference type="EMBL" id="VOSB01000008">
    <property type="protein sequence ID" value="TXE18347.1"/>
    <property type="molecule type" value="Genomic_DNA"/>
</dbReference>
<name>A0A5C7B7Y2_9FLAO</name>
<comment type="caution">
    <text evidence="1">The sequence shown here is derived from an EMBL/GenBank/DDBJ whole genome shotgun (WGS) entry which is preliminary data.</text>
</comment>